<dbReference type="AlphaFoldDB" id="A0A6P2T9M1"/>
<gene>
    <name evidence="2" type="ORF">BLA13014_08321</name>
</gene>
<name>A0A6P2T9M1_9BURK</name>
<proteinExistence type="predicted"/>
<dbReference type="Proteomes" id="UP000494261">
    <property type="component" value="Unassembled WGS sequence"/>
</dbReference>
<protein>
    <submittedName>
        <fullName evidence="2">Uncharacterized protein</fullName>
    </submittedName>
</protein>
<dbReference type="RefSeq" id="WP_175026673.1">
    <property type="nucleotide sequence ID" value="NZ_CABVQC010000129.1"/>
</dbReference>
<sequence>MPNIDWGVLATVALGSTVVSAAVSQIMTWVKERRRERKVGRLDAKIAAIKVISHLEDYAIQCSGKLNRNVRLTQELGRHEADGRHDLDFPEFKNSSDLELRHLNSDIAAKVLMHGSQVALMSSYLNDCFENCIPPEFVGFFNEQLGFFGYEAWKLAKKTRAEYDLPKLEVESNVDFAGSWLESYAEAALKNAEKRQSGDDSDPFDLDV</sequence>
<evidence type="ECO:0000313" key="3">
    <source>
        <dbReference type="Proteomes" id="UP000494261"/>
    </source>
</evidence>
<organism evidence="2 3">
    <name type="scientific">Burkholderia aenigmatica</name>
    <dbReference type="NCBI Taxonomy" id="2015348"/>
    <lineage>
        <taxon>Bacteria</taxon>
        <taxon>Pseudomonadati</taxon>
        <taxon>Pseudomonadota</taxon>
        <taxon>Betaproteobacteria</taxon>
        <taxon>Burkholderiales</taxon>
        <taxon>Burkholderiaceae</taxon>
        <taxon>Burkholderia</taxon>
        <taxon>Burkholderia cepacia complex</taxon>
    </lineage>
</organism>
<keyword evidence="1" id="KW-0812">Transmembrane</keyword>
<keyword evidence="1" id="KW-0472">Membrane</keyword>
<evidence type="ECO:0000313" key="2">
    <source>
        <dbReference type="EMBL" id="VWC54302.1"/>
    </source>
</evidence>
<accession>A0A6P2T9M1</accession>
<dbReference type="EMBL" id="CABVQC010000129">
    <property type="protein sequence ID" value="VWC54302.1"/>
    <property type="molecule type" value="Genomic_DNA"/>
</dbReference>
<feature type="transmembrane region" description="Helical" evidence="1">
    <location>
        <begin position="6"/>
        <end position="30"/>
    </location>
</feature>
<reference evidence="2 3" key="1">
    <citation type="submission" date="2019-09" db="EMBL/GenBank/DDBJ databases">
        <authorList>
            <person name="Depoorter E."/>
        </authorList>
    </citation>
    <scope>NUCLEOTIDE SEQUENCE [LARGE SCALE GENOMIC DNA]</scope>
    <source>
        <strain evidence="2">LMG 13014</strain>
    </source>
</reference>
<keyword evidence="1" id="KW-1133">Transmembrane helix</keyword>
<evidence type="ECO:0000256" key="1">
    <source>
        <dbReference type="SAM" id="Phobius"/>
    </source>
</evidence>